<dbReference type="InterPro" id="IPR039697">
    <property type="entry name" value="Alcohol_dehydrogenase_Fe"/>
</dbReference>
<organism evidence="4">
    <name type="scientific">Cryptosporidium canis</name>
    <dbReference type="NCBI Taxonomy" id="195482"/>
    <lineage>
        <taxon>Eukaryota</taxon>
        <taxon>Sar</taxon>
        <taxon>Alveolata</taxon>
        <taxon>Apicomplexa</taxon>
        <taxon>Conoidasida</taxon>
        <taxon>Coccidia</taxon>
        <taxon>Eucoccidiorida</taxon>
        <taxon>Eimeriorina</taxon>
        <taxon>Cryptosporidiidae</taxon>
        <taxon>Cryptosporidium</taxon>
    </lineage>
</organism>
<dbReference type="InterPro" id="IPR056798">
    <property type="entry name" value="ADH_Fe_C"/>
</dbReference>
<evidence type="ECO:0000259" key="2">
    <source>
        <dbReference type="Pfam" id="PF00465"/>
    </source>
</evidence>
<dbReference type="PANTHER" id="PTHR11496">
    <property type="entry name" value="ALCOHOL DEHYDROGENASE"/>
    <property type="match status" value="1"/>
</dbReference>
<proteinExistence type="predicted"/>
<dbReference type="Gene3D" id="3.40.50.1970">
    <property type="match status" value="1"/>
</dbReference>
<feature type="domain" description="Fe-containing alcohol dehydrogenase-like C-terminal" evidence="3">
    <location>
        <begin position="198"/>
        <end position="351"/>
    </location>
</feature>
<dbReference type="PANTHER" id="PTHR11496:SF83">
    <property type="entry name" value="HYDROXYACID-OXOACID TRANSHYDROGENASE, MITOCHONDRIAL"/>
    <property type="match status" value="1"/>
</dbReference>
<dbReference type="GO" id="GO:0046872">
    <property type="term" value="F:metal ion binding"/>
    <property type="evidence" value="ECO:0007669"/>
    <property type="project" value="InterPro"/>
</dbReference>
<dbReference type="Gene3D" id="1.20.1090.10">
    <property type="entry name" value="Dehydroquinate synthase-like - alpha domain"/>
    <property type="match status" value="1"/>
</dbReference>
<name>A0A9D5DJI6_9CRYT</name>
<comment type="caution">
    <text evidence="4">The sequence shown here is derived from an EMBL/GenBank/DDBJ whole genome shotgun (WGS) entry which is preliminary data.</text>
</comment>
<keyword evidence="1" id="KW-0560">Oxidoreductase</keyword>
<dbReference type="SUPFAM" id="SSF56796">
    <property type="entry name" value="Dehydroquinate synthase-like"/>
    <property type="match status" value="1"/>
</dbReference>
<reference evidence="4" key="1">
    <citation type="submission" date="2022-10" db="EMBL/GenBank/DDBJ databases">
        <title>Adaptive evolution leads to modifications in subtelomeric GC content in a zoonotic Cryptosporidium species.</title>
        <authorList>
            <person name="Li J."/>
            <person name="Feng Y."/>
            <person name="Xiao L."/>
        </authorList>
    </citation>
    <scope>NUCLEOTIDE SEQUENCE</scope>
    <source>
        <strain evidence="4">33844</strain>
    </source>
</reference>
<dbReference type="Pfam" id="PF00465">
    <property type="entry name" value="Fe-ADH"/>
    <property type="match status" value="1"/>
</dbReference>
<gene>
    <name evidence="4" type="ORF">OJ253_3569</name>
</gene>
<dbReference type="GO" id="GO:0005739">
    <property type="term" value="C:mitochondrion"/>
    <property type="evidence" value="ECO:0007669"/>
    <property type="project" value="TreeGrafter"/>
</dbReference>
<sequence>MLILTPVIYYNVDSFREVISDLVESNVGRAILVFSSAVKGQVMKVRSFLRGSGIQVEVSELCESDANALSSILSQMRAYKPDCIIGMGGGHCMDIAKVLRVLYEDPNTTLSSLAMGTNRNDGEKSLKRAMIHRRGSLIRRLVCIPTTCGSGSEVTSTAVLRNDDGRQVIVSGVAFLPDISIVDSSFISTIPMFIASITGLRSLLHGLEAYISNSSNHYSSCMAVQSLRILFAHLAKAVTERNVHLLQEVHKAASISGVAISATDVGLGTVISRSISEVFTLPHGLIDGILITHVLNFNLKGSPKVSSLIAGLSVELGLSSPGNSDSAKIQAFLDQIGQIRRSLLLPNSLSSIHSALSNYKSKGWLDPIAAQAAAFPEFNYHSKHASASPAPGALSGPEGQGVYVSEDDGLRTIPILGRKSIIENLNSRTFESSLEGMVSRALSDEAILTNPVALERGDLVRLLKEVWG</sequence>
<dbReference type="GO" id="GO:0004022">
    <property type="term" value="F:alcohol dehydrogenase (NAD+) activity"/>
    <property type="evidence" value="ECO:0007669"/>
    <property type="project" value="TreeGrafter"/>
</dbReference>
<accession>A0A9D5DJI6</accession>
<protein>
    <submittedName>
        <fullName evidence="4">NAD dependent dehydrogenase</fullName>
    </submittedName>
</protein>
<dbReference type="AlphaFoldDB" id="A0A9D5DJI6"/>
<evidence type="ECO:0000313" key="4">
    <source>
        <dbReference type="EMBL" id="KAJ1604621.1"/>
    </source>
</evidence>
<dbReference type="Proteomes" id="UP001067231">
    <property type="component" value="Unassembled WGS sequence"/>
</dbReference>
<evidence type="ECO:0000259" key="3">
    <source>
        <dbReference type="Pfam" id="PF25137"/>
    </source>
</evidence>
<dbReference type="EMBL" id="JAPCXC010000127">
    <property type="protein sequence ID" value="KAJ1604621.1"/>
    <property type="molecule type" value="Genomic_DNA"/>
</dbReference>
<evidence type="ECO:0000256" key="1">
    <source>
        <dbReference type="ARBA" id="ARBA00023002"/>
    </source>
</evidence>
<dbReference type="InterPro" id="IPR001670">
    <property type="entry name" value="ADH_Fe/GldA"/>
</dbReference>
<dbReference type="Pfam" id="PF25137">
    <property type="entry name" value="ADH_Fe_C"/>
    <property type="match status" value="1"/>
</dbReference>
<feature type="domain" description="Alcohol dehydrogenase iron-type/glycerol dehydrogenase GldA" evidence="2">
    <location>
        <begin position="8"/>
        <end position="183"/>
    </location>
</feature>
<dbReference type="OrthoDB" id="339764at2759"/>